<dbReference type="Gene3D" id="3.30.2020.30">
    <property type="match status" value="1"/>
</dbReference>
<dbReference type="GO" id="GO:0046872">
    <property type="term" value="F:metal ion binding"/>
    <property type="evidence" value="ECO:0007669"/>
    <property type="project" value="UniProtKB-KW"/>
</dbReference>
<evidence type="ECO:0000313" key="5">
    <source>
        <dbReference type="Proteomes" id="UP000316426"/>
    </source>
</evidence>
<dbReference type="RefSeq" id="WP_145114982.1">
    <property type="nucleotide sequence ID" value="NZ_CP036349.1"/>
</dbReference>
<dbReference type="Pfam" id="PF06155">
    <property type="entry name" value="GBBH-like_N"/>
    <property type="match status" value="1"/>
</dbReference>
<feature type="domain" description="Gamma-butyrobetaine hydroxylase-like N-terminal" evidence="3">
    <location>
        <begin position="13"/>
        <end position="99"/>
    </location>
</feature>
<evidence type="ECO:0000256" key="1">
    <source>
        <dbReference type="ARBA" id="ARBA00022723"/>
    </source>
</evidence>
<dbReference type="InterPro" id="IPR038492">
    <property type="entry name" value="GBBH-like_N_sf"/>
</dbReference>
<organism evidence="4 5">
    <name type="scientific">Botrimarina mediterranea</name>
    <dbReference type="NCBI Taxonomy" id="2528022"/>
    <lineage>
        <taxon>Bacteria</taxon>
        <taxon>Pseudomonadati</taxon>
        <taxon>Planctomycetota</taxon>
        <taxon>Planctomycetia</taxon>
        <taxon>Pirellulales</taxon>
        <taxon>Lacipirellulaceae</taxon>
        <taxon>Botrimarina</taxon>
    </lineage>
</organism>
<dbReference type="KEGG" id="bmei:Spa11_37760"/>
<keyword evidence="1" id="KW-0479">Metal-binding</keyword>
<keyword evidence="2" id="KW-0408">Iron</keyword>
<name>A0A518KCP9_9BACT</name>
<proteinExistence type="predicted"/>
<gene>
    <name evidence="4" type="ORF">Spa11_37760</name>
</gene>
<accession>A0A518KCP9</accession>
<dbReference type="EMBL" id="CP036349">
    <property type="protein sequence ID" value="QDV75558.1"/>
    <property type="molecule type" value="Genomic_DNA"/>
</dbReference>
<dbReference type="PANTHER" id="PTHR35303:SF5">
    <property type="entry name" value="OS02G0197800 PROTEIN"/>
    <property type="match status" value="1"/>
</dbReference>
<sequence length="105" mass="11502">MDATPTAIQRLADDRVRIDWSDGARREYTARALREACPCATCREKRSAPPPPPTQLTVLSTAEARPLTIAAMRPVGAYAYNIAFSDGHDSGLFTLERLRDLGEAV</sequence>
<evidence type="ECO:0000256" key="2">
    <source>
        <dbReference type="ARBA" id="ARBA00023004"/>
    </source>
</evidence>
<dbReference type="InterPro" id="IPR010376">
    <property type="entry name" value="GBBH-like_N"/>
</dbReference>
<dbReference type="Proteomes" id="UP000316426">
    <property type="component" value="Chromosome"/>
</dbReference>
<evidence type="ECO:0000313" key="4">
    <source>
        <dbReference type="EMBL" id="QDV75558.1"/>
    </source>
</evidence>
<dbReference type="PANTHER" id="PTHR35303">
    <property type="entry name" value="OS02G0197800 PROTEIN"/>
    <property type="match status" value="1"/>
</dbReference>
<keyword evidence="5" id="KW-1185">Reference proteome</keyword>
<dbReference type="AlphaFoldDB" id="A0A518KCP9"/>
<evidence type="ECO:0000259" key="3">
    <source>
        <dbReference type="Pfam" id="PF06155"/>
    </source>
</evidence>
<reference evidence="4 5" key="1">
    <citation type="submission" date="2019-02" db="EMBL/GenBank/DDBJ databases">
        <title>Deep-cultivation of Planctomycetes and their phenomic and genomic characterization uncovers novel biology.</title>
        <authorList>
            <person name="Wiegand S."/>
            <person name="Jogler M."/>
            <person name="Boedeker C."/>
            <person name="Pinto D."/>
            <person name="Vollmers J."/>
            <person name="Rivas-Marin E."/>
            <person name="Kohn T."/>
            <person name="Peeters S.H."/>
            <person name="Heuer A."/>
            <person name="Rast P."/>
            <person name="Oberbeckmann S."/>
            <person name="Bunk B."/>
            <person name="Jeske O."/>
            <person name="Meyerdierks A."/>
            <person name="Storesund J.E."/>
            <person name="Kallscheuer N."/>
            <person name="Luecker S."/>
            <person name="Lage O.M."/>
            <person name="Pohl T."/>
            <person name="Merkel B.J."/>
            <person name="Hornburger P."/>
            <person name="Mueller R.-W."/>
            <person name="Bruemmer F."/>
            <person name="Labrenz M."/>
            <person name="Spormann A.M."/>
            <person name="Op den Camp H."/>
            <person name="Overmann J."/>
            <person name="Amann R."/>
            <person name="Jetten M.S.M."/>
            <person name="Mascher T."/>
            <person name="Medema M.H."/>
            <person name="Devos D.P."/>
            <person name="Kaster A.-K."/>
            <person name="Ovreas L."/>
            <person name="Rohde M."/>
            <person name="Galperin M.Y."/>
            <person name="Jogler C."/>
        </authorList>
    </citation>
    <scope>NUCLEOTIDE SEQUENCE [LARGE SCALE GENOMIC DNA]</scope>
    <source>
        <strain evidence="4 5">Spa11</strain>
    </source>
</reference>
<protein>
    <recommendedName>
        <fullName evidence="3">Gamma-butyrobetaine hydroxylase-like N-terminal domain-containing protein</fullName>
    </recommendedName>
</protein>